<dbReference type="AlphaFoldDB" id="A0A1D6EZS5"/>
<dbReference type="EMBL" id="CM007648">
    <property type="protein sequence ID" value="ONM24771.1"/>
    <property type="molecule type" value="Genomic_DNA"/>
</dbReference>
<evidence type="ECO:0000313" key="1">
    <source>
        <dbReference type="EMBL" id="ONM24771.1"/>
    </source>
</evidence>
<name>A0A1D6EZS5_MAIZE</name>
<reference evidence="1" key="1">
    <citation type="submission" date="2015-12" db="EMBL/GenBank/DDBJ databases">
        <title>Update maize B73 reference genome by single molecule sequencing technologies.</title>
        <authorList>
            <consortium name="Maize Genome Sequencing Project"/>
            <person name="Ware D."/>
        </authorList>
    </citation>
    <scope>NUCLEOTIDE SEQUENCE [LARGE SCALE GENOMIC DNA]</scope>
    <source>
        <tissue evidence="1">Seedling</tissue>
    </source>
</reference>
<accession>A0A1D6EZS5</accession>
<gene>
    <name evidence="1" type="ORF">ZEAMMB73_Zm00001d006710</name>
</gene>
<organism evidence="1">
    <name type="scientific">Zea mays</name>
    <name type="common">Maize</name>
    <dbReference type="NCBI Taxonomy" id="4577"/>
    <lineage>
        <taxon>Eukaryota</taxon>
        <taxon>Viridiplantae</taxon>
        <taxon>Streptophyta</taxon>
        <taxon>Embryophyta</taxon>
        <taxon>Tracheophyta</taxon>
        <taxon>Spermatophyta</taxon>
        <taxon>Magnoliopsida</taxon>
        <taxon>Liliopsida</taxon>
        <taxon>Poales</taxon>
        <taxon>Poaceae</taxon>
        <taxon>PACMAD clade</taxon>
        <taxon>Panicoideae</taxon>
        <taxon>Andropogonodae</taxon>
        <taxon>Andropogoneae</taxon>
        <taxon>Tripsacinae</taxon>
        <taxon>Zea</taxon>
    </lineage>
</organism>
<protein>
    <submittedName>
        <fullName evidence="1">Putative MO25-like protein</fullName>
    </submittedName>
</protein>
<sequence length="82" mass="9768">MWDEFCFPPDTFLVLKSLYLKDAPTPLQLNTVQLPTYRHLTDYITFMFMKCYHVVPLLMISRPSWLARGYDTIMPIVFWSSD</sequence>
<proteinExistence type="predicted"/>